<dbReference type="PANTHER" id="PTHR47134">
    <property type="entry name" value="TUMOR NECROSIS FACTOR RECEPTOR SUPERFAMILY MEMBER 11A"/>
    <property type="match status" value="1"/>
</dbReference>
<dbReference type="Proteomes" id="UP000515129">
    <property type="component" value="Chromosome 49"/>
</dbReference>
<dbReference type="GO" id="GO:0019955">
    <property type="term" value="F:cytokine binding"/>
    <property type="evidence" value="ECO:0007669"/>
    <property type="project" value="TreeGrafter"/>
</dbReference>
<keyword evidence="5" id="KW-1185">Reference proteome</keyword>
<gene>
    <name evidence="6" type="primary">LOC113066028</name>
</gene>
<dbReference type="AlphaFoldDB" id="A0A6P6M9K4"/>
<dbReference type="Gene3D" id="2.10.50.10">
    <property type="entry name" value="Tumor Necrosis Factor Receptor, subunit A, domain 2"/>
    <property type="match status" value="2"/>
</dbReference>
<feature type="signal peptide" evidence="3">
    <location>
        <begin position="1"/>
        <end position="21"/>
    </location>
</feature>
<dbReference type="CDD" id="cd15836">
    <property type="entry name" value="TNFRSF11A_teleost"/>
    <property type="match status" value="1"/>
</dbReference>
<evidence type="ECO:0000313" key="6">
    <source>
        <dbReference type="RefSeq" id="XP_026093380.1"/>
    </source>
</evidence>
<feature type="chain" id="PRO_5027654690" evidence="3">
    <location>
        <begin position="22"/>
        <end position="581"/>
    </location>
</feature>
<feature type="compositionally biased region" description="Polar residues" evidence="1">
    <location>
        <begin position="534"/>
        <end position="562"/>
    </location>
</feature>
<keyword evidence="6" id="KW-0675">Receptor</keyword>
<evidence type="ECO:0000256" key="2">
    <source>
        <dbReference type="SAM" id="Phobius"/>
    </source>
</evidence>
<dbReference type="GO" id="GO:0009897">
    <property type="term" value="C:external side of plasma membrane"/>
    <property type="evidence" value="ECO:0007669"/>
    <property type="project" value="TreeGrafter"/>
</dbReference>
<evidence type="ECO:0000259" key="4">
    <source>
        <dbReference type="PROSITE" id="PS00652"/>
    </source>
</evidence>
<accession>A0A6P6M9K4</accession>
<feature type="compositionally biased region" description="Basic and acidic residues" evidence="1">
    <location>
        <begin position="292"/>
        <end position="302"/>
    </location>
</feature>
<dbReference type="GO" id="GO:0070555">
    <property type="term" value="P:response to interleukin-1"/>
    <property type="evidence" value="ECO:0007669"/>
    <property type="project" value="TreeGrafter"/>
</dbReference>
<dbReference type="GO" id="GO:0001503">
    <property type="term" value="P:ossification"/>
    <property type="evidence" value="ECO:0007669"/>
    <property type="project" value="TreeGrafter"/>
</dbReference>
<keyword evidence="3" id="KW-0732">Signal</keyword>
<proteinExistence type="predicted"/>
<keyword evidence="2" id="KW-1133">Transmembrane helix</keyword>
<dbReference type="RefSeq" id="XP_026093380.1">
    <property type="nucleotide sequence ID" value="XM_026237595.1"/>
</dbReference>
<dbReference type="SMART" id="SM00208">
    <property type="entry name" value="TNFR"/>
    <property type="match status" value="2"/>
</dbReference>
<evidence type="ECO:0000256" key="1">
    <source>
        <dbReference type="SAM" id="MobiDB-lite"/>
    </source>
</evidence>
<dbReference type="SUPFAM" id="SSF57586">
    <property type="entry name" value="TNF receptor-like"/>
    <property type="match status" value="2"/>
</dbReference>
<feature type="compositionally biased region" description="Polar residues" evidence="1">
    <location>
        <begin position="572"/>
        <end position="581"/>
    </location>
</feature>
<dbReference type="GO" id="GO:0045780">
    <property type="term" value="P:positive regulation of bone resorption"/>
    <property type="evidence" value="ECO:0007669"/>
    <property type="project" value="TreeGrafter"/>
</dbReference>
<feature type="compositionally biased region" description="Low complexity" evidence="1">
    <location>
        <begin position="304"/>
        <end position="323"/>
    </location>
</feature>
<dbReference type="KEGG" id="caua:113066028"/>
<sequence>MRVDFSASWIFQGWITHLVLALCMQAGLAMICQQNEYEHNGGCCGKCEPGKYVFAHCDGSSSTKCRVCGLEEYQPHWNSDTKCIPQKFCDEGKGFNRTRLHNPTADEPCQCKQGFHCSLINCEYCEAIQKCPAGEGIVMGETGRASCVPCQYGYFSDSISIEACKKWTDCKAIGKTEKQPGSSKTDVVCGVHSPGMTPWVLVAILAVIIVVSLVVLFLFCCKDKLNFLSVNLRTCVQNLKGSRNQQETGTSYHCGNGPQTLPLICQELTPPEPLITHPSAQLTILDETSTSTDREQDQDRAETSSGSSSEDSGVGSVSPLSGSSCSCALPLKEPMEVGENEDCSQLVATGLATCCSCRTGDAIGENRQTVDLKEPLLCESCSSDVLPACDHVGLQRSQELCLDYSSPAGKEAMSEMRGIYGERGPVEELYRQNEPCCCSIDSTTVPPLSSVSSNEQGLSLIHSGDHKLSDPDADFQNQCSESTLTSGQVTGNNNTTFISSGQVMNFSGEVIVVYVSQTSLGSSEGADEPFSCPVQEQSNDDSFQSEPKSNKTTTPQAKSRNGQLEKHLPVQEMTNDCSWQK</sequence>
<keyword evidence="2" id="KW-0812">Transmembrane</keyword>
<dbReference type="OrthoDB" id="9889060at2759"/>
<evidence type="ECO:0000256" key="3">
    <source>
        <dbReference type="SAM" id="SignalP"/>
    </source>
</evidence>
<feature type="transmembrane region" description="Helical" evidence="2">
    <location>
        <begin position="199"/>
        <end position="219"/>
    </location>
</feature>
<feature type="region of interest" description="Disordered" evidence="1">
    <location>
        <begin position="287"/>
        <end position="323"/>
    </location>
</feature>
<keyword evidence="2" id="KW-0472">Membrane</keyword>
<protein>
    <submittedName>
        <fullName evidence="6">Tumor necrosis factor receptor superfamily member 11A</fullName>
    </submittedName>
</protein>
<dbReference type="GO" id="GO:0072674">
    <property type="term" value="P:multinuclear osteoclast differentiation"/>
    <property type="evidence" value="ECO:0007669"/>
    <property type="project" value="TreeGrafter"/>
</dbReference>
<dbReference type="InterPro" id="IPR001368">
    <property type="entry name" value="TNFR/NGFR_Cys_rich_reg"/>
</dbReference>
<evidence type="ECO:0000313" key="5">
    <source>
        <dbReference type="Proteomes" id="UP000515129"/>
    </source>
</evidence>
<feature type="region of interest" description="Disordered" evidence="1">
    <location>
        <begin position="524"/>
        <end position="581"/>
    </location>
</feature>
<dbReference type="PANTHER" id="PTHR47134:SF1">
    <property type="entry name" value="TUMOR NECROSIS FACTOR RECEPTOR SUPERFAMILY MEMBER 11A"/>
    <property type="match status" value="1"/>
</dbReference>
<dbReference type="GO" id="GO:0005031">
    <property type="term" value="F:tumor necrosis factor receptor activity"/>
    <property type="evidence" value="ECO:0007669"/>
    <property type="project" value="TreeGrafter"/>
</dbReference>
<dbReference type="GeneID" id="113066028"/>
<organism evidence="5 6">
    <name type="scientific">Carassius auratus</name>
    <name type="common">Goldfish</name>
    <dbReference type="NCBI Taxonomy" id="7957"/>
    <lineage>
        <taxon>Eukaryota</taxon>
        <taxon>Metazoa</taxon>
        <taxon>Chordata</taxon>
        <taxon>Craniata</taxon>
        <taxon>Vertebrata</taxon>
        <taxon>Euteleostomi</taxon>
        <taxon>Actinopterygii</taxon>
        <taxon>Neopterygii</taxon>
        <taxon>Teleostei</taxon>
        <taxon>Ostariophysi</taxon>
        <taxon>Cypriniformes</taxon>
        <taxon>Cyprinidae</taxon>
        <taxon>Cyprininae</taxon>
        <taxon>Carassius</taxon>
    </lineage>
</organism>
<dbReference type="PROSITE" id="PS00652">
    <property type="entry name" value="TNFR_NGFR_1"/>
    <property type="match status" value="1"/>
</dbReference>
<dbReference type="InterPro" id="IPR053075">
    <property type="entry name" value="TNFRSF11A"/>
</dbReference>
<reference evidence="6" key="1">
    <citation type="submission" date="2025-08" db="UniProtKB">
        <authorList>
            <consortium name="RefSeq"/>
        </authorList>
    </citation>
    <scope>IDENTIFICATION</scope>
    <source>
        <strain evidence="6">Wakin</strain>
        <tissue evidence="6">Muscle</tissue>
    </source>
</reference>
<name>A0A6P6M9K4_CARAU</name>
<feature type="domain" description="TNFR-Cys" evidence="4">
    <location>
        <begin position="32"/>
        <end position="65"/>
    </location>
</feature>